<protein>
    <submittedName>
        <fullName evidence="1">Uncharacterized protein</fullName>
    </submittedName>
</protein>
<name>A0ABQ8G4F7_9PEZI</name>
<reference evidence="1 2" key="1">
    <citation type="journal article" date="2021" name="Nat. Commun.">
        <title>Genetic determinants of endophytism in the Arabidopsis root mycobiome.</title>
        <authorList>
            <person name="Mesny F."/>
            <person name="Miyauchi S."/>
            <person name="Thiergart T."/>
            <person name="Pickel B."/>
            <person name="Atanasova L."/>
            <person name="Karlsson M."/>
            <person name="Huettel B."/>
            <person name="Barry K.W."/>
            <person name="Haridas S."/>
            <person name="Chen C."/>
            <person name="Bauer D."/>
            <person name="Andreopoulos W."/>
            <person name="Pangilinan J."/>
            <person name="LaButti K."/>
            <person name="Riley R."/>
            <person name="Lipzen A."/>
            <person name="Clum A."/>
            <person name="Drula E."/>
            <person name="Henrissat B."/>
            <person name="Kohler A."/>
            <person name="Grigoriev I.V."/>
            <person name="Martin F.M."/>
            <person name="Hacquard S."/>
        </authorList>
    </citation>
    <scope>NUCLEOTIDE SEQUENCE [LARGE SCALE GENOMIC DNA]</scope>
    <source>
        <strain evidence="1 2">MPI-SDFR-AT-0080</strain>
    </source>
</reference>
<keyword evidence="2" id="KW-1185">Reference proteome</keyword>
<organism evidence="1 2">
    <name type="scientific">Macrophomina phaseolina</name>
    <dbReference type="NCBI Taxonomy" id="35725"/>
    <lineage>
        <taxon>Eukaryota</taxon>
        <taxon>Fungi</taxon>
        <taxon>Dikarya</taxon>
        <taxon>Ascomycota</taxon>
        <taxon>Pezizomycotina</taxon>
        <taxon>Dothideomycetes</taxon>
        <taxon>Dothideomycetes incertae sedis</taxon>
        <taxon>Botryosphaeriales</taxon>
        <taxon>Botryosphaeriaceae</taxon>
        <taxon>Macrophomina</taxon>
    </lineage>
</organism>
<evidence type="ECO:0000313" key="2">
    <source>
        <dbReference type="Proteomes" id="UP000774617"/>
    </source>
</evidence>
<comment type="caution">
    <text evidence="1">The sequence shown here is derived from an EMBL/GenBank/DDBJ whole genome shotgun (WGS) entry which is preliminary data.</text>
</comment>
<gene>
    <name evidence="1" type="ORF">B0J12DRAFT_674088</name>
</gene>
<accession>A0ABQ8G4F7</accession>
<proteinExistence type="predicted"/>
<sequence>MNKVKDALVSAILKASLGTTLFRDDPWALLNAAYNLRDEAIFSEALLHVVGRGGGDELLPSGVADLVDKHLADLEAKVKTCWQDALRCCRTDSIPRGLATTLMRSYMDQHVACALGSPLRPEVYKVLAALHHMANIKPLLHAGLMASVDEVHDALVASQTFINNQDSDRCYDAESYNNSIHILNEGLEQCVNRQSVEGELWSMLQGIKEVIKPLFVGDRNVGYFTCIHFAGPFPWPNTPPSSP</sequence>
<dbReference type="EMBL" id="JAGTJR010000026">
    <property type="protein sequence ID" value="KAH7042205.1"/>
    <property type="molecule type" value="Genomic_DNA"/>
</dbReference>
<evidence type="ECO:0000313" key="1">
    <source>
        <dbReference type="EMBL" id="KAH7042205.1"/>
    </source>
</evidence>
<dbReference type="Proteomes" id="UP000774617">
    <property type="component" value="Unassembled WGS sequence"/>
</dbReference>